<dbReference type="AlphaFoldDB" id="A0A4Q0MLI9"/>
<evidence type="ECO:0000256" key="1">
    <source>
        <dbReference type="SAM" id="SignalP"/>
    </source>
</evidence>
<protein>
    <submittedName>
        <fullName evidence="2">Transporter</fullName>
    </submittedName>
</protein>
<sequence length="293" mass="31330">MLKNVMKIAAVGAFALTATATAANAGTTAQPGETAGLAMGAPLPEGVYFVNTLDWGVRKNKGMPDTKLLVDIPVIAWSTPWTLFGGNIQLLAATPMIHADLPGGFDPYGFYNPLLAAKIAFDLGGGFGVSYLSGIYFNAGDRDIRVPATTWRQDFAISYTGDGWNLTANLLWGITFGTSNYAAFNTTSNGFNLDLTATKTFGKWEIGAVGFGSTEYDRPDALKGTPKTKQFAVGPLVGYNFGPVILQAYLTRDVYARGTGGSNNRAKDTRFWSRIIIPLWTPATPAAPLVTKY</sequence>
<feature type="signal peptide" evidence="1">
    <location>
        <begin position="1"/>
        <end position="22"/>
    </location>
</feature>
<dbReference type="OrthoDB" id="7343674at2"/>
<dbReference type="RefSeq" id="WP_128776628.1">
    <property type="nucleotide sequence ID" value="NZ_RYFI01000004.1"/>
</dbReference>
<gene>
    <name evidence="2" type="ORF">EK403_06180</name>
</gene>
<proteinExistence type="predicted"/>
<accession>A0A4Q0MLI9</accession>
<keyword evidence="3" id="KW-1185">Reference proteome</keyword>
<evidence type="ECO:0000313" key="3">
    <source>
        <dbReference type="Proteomes" id="UP000289708"/>
    </source>
</evidence>
<feature type="chain" id="PRO_5020509897" evidence="1">
    <location>
        <begin position="23"/>
        <end position="293"/>
    </location>
</feature>
<dbReference type="EMBL" id="RYFI01000004">
    <property type="protein sequence ID" value="RXF74403.1"/>
    <property type="molecule type" value="Genomic_DNA"/>
</dbReference>
<keyword evidence="1" id="KW-0732">Signal</keyword>
<dbReference type="Proteomes" id="UP000289708">
    <property type="component" value="Unassembled WGS sequence"/>
</dbReference>
<organism evidence="2 3">
    <name type="scientific">Hansschlegelia zhihuaiae</name>
    <dbReference type="NCBI Taxonomy" id="405005"/>
    <lineage>
        <taxon>Bacteria</taxon>
        <taxon>Pseudomonadati</taxon>
        <taxon>Pseudomonadota</taxon>
        <taxon>Alphaproteobacteria</taxon>
        <taxon>Hyphomicrobiales</taxon>
        <taxon>Methylopilaceae</taxon>
        <taxon>Hansschlegelia</taxon>
    </lineage>
</organism>
<comment type="caution">
    <text evidence="2">The sequence shown here is derived from an EMBL/GenBank/DDBJ whole genome shotgun (WGS) entry which is preliminary data.</text>
</comment>
<evidence type="ECO:0000313" key="2">
    <source>
        <dbReference type="EMBL" id="RXF74403.1"/>
    </source>
</evidence>
<name>A0A4Q0MLI9_9HYPH</name>
<reference evidence="2 3" key="1">
    <citation type="submission" date="2018-12" db="EMBL/GenBank/DDBJ databases">
        <title>bacterium Hansschlegelia zhihuaiae S113.</title>
        <authorList>
            <person name="He J."/>
        </authorList>
    </citation>
    <scope>NUCLEOTIDE SEQUENCE [LARGE SCALE GENOMIC DNA]</scope>
    <source>
        <strain evidence="2 3">S 113</strain>
    </source>
</reference>